<gene>
    <name evidence="1" type="ORF">Terrestrivirus1_172</name>
</gene>
<proteinExistence type="predicted"/>
<accession>A0A3G4ZKD4</accession>
<reference evidence="1" key="1">
    <citation type="submission" date="2018-10" db="EMBL/GenBank/DDBJ databases">
        <title>Hidden diversity of soil giant viruses.</title>
        <authorList>
            <person name="Schulz F."/>
            <person name="Alteio L."/>
            <person name="Goudeau D."/>
            <person name="Ryan E.M."/>
            <person name="Malmstrom R.R."/>
            <person name="Blanchard J."/>
            <person name="Woyke T."/>
        </authorList>
    </citation>
    <scope>NUCLEOTIDE SEQUENCE</scope>
    <source>
        <strain evidence="1">TEV1</strain>
    </source>
</reference>
<dbReference type="EMBL" id="MK071979">
    <property type="protein sequence ID" value="AYV75298.1"/>
    <property type="molecule type" value="Genomic_DNA"/>
</dbReference>
<sequence length="282" mass="31304">MAFSYNVANTNATVAAFKNLILPMASVILSDMTQSGWMTNVQWELPCQRKVTGEQESFSFISEEVLSDAHTSTSKFVDLFKGTDLTFVSRPKKSLERVNEKFSGGLARYDAGKGGADFFFKVISDFSAVRVSVKASNVYEAVEKIQQVIRDNGGVYRVRNHITEVDESGKPKVGAAMKDIILYMFAFVPSTGYVVEMQIGSPFASKTFEIDSVIRGMRSRKESIENVIDLWNDDTYSKISAEILKGPLGNPDFVKQTLEALYSKKNQAVPTDVLGSALFEFQ</sequence>
<organism evidence="1">
    <name type="scientific">Terrestrivirus sp</name>
    <dbReference type="NCBI Taxonomy" id="2487775"/>
    <lineage>
        <taxon>Viruses</taxon>
        <taxon>Varidnaviria</taxon>
        <taxon>Bamfordvirae</taxon>
        <taxon>Nucleocytoviricota</taxon>
        <taxon>Megaviricetes</taxon>
        <taxon>Imitervirales</taxon>
        <taxon>Mimiviridae</taxon>
        <taxon>Klosneuvirinae</taxon>
    </lineage>
</organism>
<evidence type="ECO:0000313" key="1">
    <source>
        <dbReference type="EMBL" id="AYV75298.1"/>
    </source>
</evidence>
<protein>
    <submittedName>
        <fullName evidence="1">Uncharacterized protein</fullName>
    </submittedName>
</protein>
<name>A0A3G4ZKD4_9VIRU</name>